<keyword evidence="5" id="KW-1185">Reference proteome</keyword>
<dbReference type="GO" id="GO:0004222">
    <property type="term" value="F:metalloendopeptidase activity"/>
    <property type="evidence" value="ECO:0007669"/>
    <property type="project" value="TreeGrafter"/>
</dbReference>
<organism evidence="4 5">
    <name type="scientific">Micromonospora yangpuensis</name>
    <dbReference type="NCBI Taxonomy" id="683228"/>
    <lineage>
        <taxon>Bacteria</taxon>
        <taxon>Bacillati</taxon>
        <taxon>Actinomycetota</taxon>
        <taxon>Actinomycetes</taxon>
        <taxon>Micromonosporales</taxon>
        <taxon>Micromonosporaceae</taxon>
        <taxon>Micromonospora</taxon>
    </lineage>
</organism>
<evidence type="ECO:0000259" key="3">
    <source>
        <dbReference type="Pfam" id="PF01551"/>
    </source>
</evidence>
<dbReference type="CDD" id="cd12797">
    <property type="entry name" value="M23_peptidase"/>
    <property type="match status" value="1"/>
</dbReference>
<evidence type="ECO:0000256" key="2">
    <source>
        <dbReference type="SAM" id="MobiDB-lite"/>
    </source>
</evidence>
<feature type="compositionally biased region" description="Low complexity" evidence="2">
    <location>
        <begin position="73"/>
        <end position="92"/>
    </location>
</feature>
<keyword evidence="4" id="KW-0378">Hydrolase</keyword>
<gene>
    <name evidence="4" type="ORF">GA0070617_1785</name>
</gene>
<feature type="domain" description="M23ase beta-sheet core" evidence="3">
    <location>
        <begin position="113"/>
        <end position="207"/>
    </location>
</feature>
<dbReference type="SUPFAM" id="SSF51261">
    <property type="entry name" value="Duplicated hybrid motif"/>
    <property type="match status" value="1"/>
</dbReference>
<feature type="compositionally biased region" description="Low complexity" evidence="2">
    <location>
        <begin position="56"/>
        <end position="67"/>
    </location>
</feature>
<dbReference type="EMBL" id="FMIA01000002">
    <property type="protein sequence ID" value="SCL51462.1"/>
    <property type="molecule type" value="Genomic_DNA"/>
</dbReference>
<keyword evidence="1" id="KW-0732">Signal</keyword>
<reference evidence="4 5" key="1">
    <citation type="submission" date="2016-06" db="EMBL/GenBank/DDBJ databases">
        <authorList>
            <person name="Kjaerup R.B."/>
            <person name="Dalgaard T.S."/>
            <person name="Juul-Madsen H.R."/>
        </authorList>
    </citation>
    <scope>NUCLEOTIDE SEQUENCE [LARGE SCALE GENOMIC DNA]</scope>
    <source>
        <strain evidence="4 5">DSM 45577</strain>
    </source>
</reference>
<dbReference type="AlphaFoldDB" id="A0A1C6UBR1"/>
<dbReference type="Gene3D" id="2.70.70.10">
    <property type="entry name" value="Glucose Permease (Domain IIA)"/>
    <property type="match status" value="1"/>
</dbReference>
<dbReference type="STRING" id="683228.GA0070617_1785"/>
<evidence type="ECO:0000313" key="4">
    <source>
        <dbReference type="EMBL" id="SCL51462.1"/>
    </source>
</evidence>
<dbReference type="PANTHER" id="PTHR21666">
    <property type="entry name" value="PEPTIDASE-RELATED"/>
    <property type="match status" value="1"/>
</dbReference>
<evidence type="ECO:0000313" key="5">
    <source>
        <dbReference type="Proteomes" id="UP000198937"/>
    </source>
</evidence>
<feature type="region of interest" description="Disordered" evidence="2">
    <location>
        <begin position="52"/>
        <end position="108"/>
    </location>
</feature>
<evidence type="ECO:0000256" key="1">
    <source>
        <dbReference type="ARBA" id="ARBA00022729"/>
    </source>
</evidence>
<dbReference type="PANTHER" id="PTHR21666:SF289">
    <property type="entry name" value="L-ALA--D-GLU ENDOPEPTIDASE"/>
    <property type="match status" value="1"/>
</dbReference>
<protein>
    <submittedName>
        <fullName evidence="4">Murein DD-endopeptidase MepM and murein hydrolase activator NlpD, contain LysM domain</fullName>
    </submittedName>
</protein>
<dbReference type="OrthoDB" id="5245088at2"/>
<dbReference type="InterPro" id="IPR011055">
    <property type="entry name" value="Dup_hybrid_motif"/>
</dbReference>
<sequence>MSALRTAVFGLVVLLTTPVPVRPSAVEPAAHDRFPVIRYRHDVALRSDPVHAVGTPSGPASAVGTPSGPAPAVPSSSGAAPEGGTAAVFRWPLPGPPRPGRGFEPPPRRWLPGHRGVDLAAEPGTIVRSAGAGVVHFAGTVAGRPLVSVAHPDGLRTTYEPVRPSVRAGDRVEVGGGLGDLLAGHPGCPVAACLHWGLRRDREYLDPLSLLGLGPLRLLPVAGTTRRRTARLSAGRAAPAG</sequence>
<dbReference type="InterPro" id="IPR016047">
    <property type="entry name" value="M23ase_b-sheet_dom"/>
</dbReference>
<dbReference type="Pfam" id="PF01551">
    <property type="entry name" value="Peptidase_M23"/>
    <property type="match status" value="1"/>
</dbReference>
<name>A0A1C6UBR1_9ACTN</name>
<dbReference type="Proteomes" id="UP000198937">
    <property type="component" value="Unassembled WGS sequence"/>
</dbReference>
<feature type="compositionally biased region" description="Pro residues" evidence="2">
    <location>
        <begin position="93"/>
        <end position="108"/>
    </location>
</feature>
<accession>A0A1C6UBR1</accession>
<proteinExistence type="predicted"/>
<dbReference type="RefSeq" id="WP_091435506.1">
    <property type="nucleotide sequence ID" value="NZ_BMMJ01000001.1"/>
</dbReference>
<dbReference type="InterPro" id="IPR050570">
    <property type="entry name" value="Cell_wall_metabolism_enzyme"/>
</dbReference>